<evidence type="ECO:0000313" key="8">
    <source>
        <dbReference type="Proteomes" id="UP000515125"/>
    </source>
</evidence>
<keyword evidence="6 7" id="KW-0472">Membrane</keyword>
<evidence type="ECO:0000256" key="1">
    <source>
        <dbReference type="ARBA" id="ARBA00004141"/>
    </source>
</evidence>
<dbReference type="PANTHER" id="PTHR13116">
    <property type="entry name" value="ER MEMBRANE PROTEIN COMPLEX SUBUNIT 3"/>
    <property type="match status" value="1"/>
</dbReference>
<dbReference type="OrthoDB" id="6745403at2759"/>
<dbReference type="PANTHER" id="PTHR13116:SF5">
    <property type="entry name" value="ER MEMBRANE PROTEIN COMPLEX SUBUNIT 3"/>
    <property type="match status" value="1"/>
</dbReference>
<dbReference type="Pfam" id="PF01956">
    <property type="entry name" value="EMC3_TMCO1"/>
    <property type="match status" value="1"/>
</dbReference>
<comment type="similarity">
    <text evidence="2">Belongs to the EMC3 family.</text>
</comment>
<dbReference type="InterPro" id="IPR002809">
    <property type="entry name" value="EMC3/TMCO1"/>
</dbReference>
<dbReference type="GO" id="GO:0072546">
    <property type="term" value="C:EMC complex"/>
    <property type="evidence" value="ECO:0007669"/>
    <property type="project" value="TreeGrafter"/>
</dbReference>
<reference evidence="9" key="1">
    <citation type="submission" date="2025-08" db="UniProtKB">
        <authorList>
            <consortium name="RefSeq"/>
        </authorList>
    </citation>
    <scope>IDENTIFICATION</scope>
</reference>
<organism evidence="8 9">
    <name type="scientific">Cyclospora cayetanensis</name>
    <dbReference type="NCBI Taxonomy" id="88456"/>
    <lineage>
        <taxon>Eukaryota</taxon>
        <taxon>Sar</taxon>
        <taxon>Alveolata</taxon>
        <taxon>Apicomplexa</taxon>
        <taxon>Conoidasida</taxon>
        <taxon>Coccidia</taxon>
        <taxon>Eucoccidiorida</taxon>
        <taxon>Eimeriorina</taxon>
        <taxon>Eimeriidae</taxon>
        <taxon>Cyclospora</taxon>
    </lineage>
</organism>
<dbReference type="RefSeq" id="XP_026193377.1">
    <property type="nucleotide sequence ID" value="XM_026337592.1"/>
</dbReference>
<accession>A0A6P6S161</accession>
<feature type="transmembrane region" description="Helical" evidence="7">
    <location>
        <begin position="180"/>
        <end position="201"/>
    </location>
</feature>
<evidence type="ECO:0000256" key="3">
    <source>
        <dbReference type="ARBA" id="ARBA00020822"/>
    </source>
</evidence>
<gene>
    <name evidence="9" type="primary">LOC113147344</name>
</gene>
<evidence type="ECO:0000256" key="2">
    <source>
        <dbReference type="ARBA" id="ARBA00005376"/>
    </source>
</evidence>
<dbReference type="AlphaFoldDB" id="A0A6P6S161"/>
<keyword evidence="4 7" id="KW-0812">Transmembrane</keyword>
<feature type="transmembrane region" description="Helical" evidence="7">
    <location>
        <begin position="6"/>
        <end position="28"/>
    </location>
</feature>
<dbReference type="Proteomes" id="UP000515125">
    <property type="component" value="Unplaced"/>
</dbReference>
<keyword evidence="8" id="KW-1185">Reference proteome</keyword>
<comment type="subcellular location">
    <subcellularLocation>
        <location evidence="1">Membrane</location>
        <topology evidence="1">Multi-pass membrane protein</topology>
    </subcellularLocation>
</comment>
<evidence type="ECO:0000256" key="7">
    <source>
        <dbReference type="SAM" id="Phobius"/>
    </source>
</evidence>
<evidence type="ECO:0000256" key="4">
    <source>
        <dbReference type="ARBA" id="ARBA00022692"/>
    </source>
</evidence>
<keyword evidence="5 7" id="KW-1133">Transmembrane helix</keyword>
<dbReference type="InterPro" id="IPR008568">
    <property type="entry name" value="EMC3"/>
</dbReference>
<evidence type="ECO:0000256" key="5">
    <source>
        <dbReference type="ARBA" id="ARBA00022989"/>
    </source>
</evidence>
<feature type="transmembrane region" description="Helical" evidence="7">
    <location>
        <begin position="126"/>
        <end position="149"/>
    </location>
</feature>
<dbReference type="GeneID" id="113147344"/>
<dbReference type="GO" id="GO:0034975">
    <property type="term" value="P:protein folding in endoplasmic reticulum"/>
    <property type="evidence" value="ECO:0007669"/>
    <property type="project" value="TreeGrafter"/>
</dbReference>
<sequence>MELLVLDSMIGTWVLLPIVLLVLLCSLLRQKLMDTSPKTDTQPDMQQQFVSSVILRSQLLRGPGLWLFAPRSFFCRQQLLLGSRGGQHHQQQGLLWLAPEASAVRSLENFAKQDPSVAFSAMKSQLAFIILQGGMAYLINTFFSGFVVAKTPISLPYRFKAMLQRGVDVPLLQVNYVSSLSWYFLVMLSIGGLFFLLNSIFTSSSSFSAGGSEGDAFQDNANAALTAALGMPPGGPAALMPGMGGPEPKKLFKQERDSLQVAQPTDAIFQMPKRLLQEWNLSC</sequence>
<name>A0A6P6S161_9EIME</name>
<proteinExistence type="inferred from homology"/>
<evidence type="ECO:0000313" key="9">
    <source>
        <dbReference type="RefSeq" id="XP_026193377.1"/>
    </source>
</evidence>
<evidence type="ECO:0000256" key="6">
    <source>
        <dbReference type="ARBA" id="ARBA00023136"/>
    </source>
</evidence>
<protein>
    <recommendedName>
        <fullName evidence="3">ER membrane protein complex subunit 3</fullName>
    </recommendedName>
</protein>
<dbReference type="SMART" id="SM01415">
    <property type="entry name" value="DUF106"/>
    <property type="match status" value="1"/>
</dbReference>